<dbReference type="AlphaFoldDB" id="A0A1M5F5C3"/>
<evidence type="ECO:0000256" key="2">
    <source>
        <dbReference type="ARBA" id="ARBA00022729"/>
    </source>
</evidence>
<dbReference type="Gene3D" id="3.20.20.80">
    <property type="entry name" value="Glycosidases"/>
    <property type="match status" value="1"/>
</dbReference>
<keyword evidence="2" id="KW-0732">Signal</keyword>
<evidence type="ECO:0000313" key="8">
    <source>
        <dbReference type="Proteomes" id="UP000184071"/>
    </source>
</evidence>
<dbReference type="GO" id="GO:0004348">
    <property type="term" value="F:glucosylceramidase activity"/>
    <property type="evidence" value="ECO:0007669"/>
    <property type="project" value="InterPro"/>
</dbReference>
<dbReference type="Pfam" id="PF02055">
    <property type="entry name" value="Glyco_hydro_30"/>
    <property type="match status" value="1"/>
</dbReference>
<dbReference type="InterPro" id="IPR001139">
    <property type="entry name" value="Glyco_hydro_30"/>
</dbReference>
<dbReference type="Gene3D" id="2.60.40.1180">
    <property type="entry name" value="Golgi alpha-mannosidase II"/>
    <property type="match status" value="1"/>
</dbReference>
<dbReference type="InterPro" id="IPR033453">
    <property type="entry name" value="Glyco_hydro_30_TIM-barrel"/>
</dbReference>
<dbReference type="PANTHER" id="PTHR11069">
    <property type="entry name" value="GLUCOSYLCERAMIDASE"/>
    <property type="match status" value="1"/>
</dbReference>
<evidence type="ECO:0000313" key="7">
    <source>
        <dbReference type="EMBL" id="SHF86696.1"/>
    </source>
</evidence>
<evidence type="ECO:0000259" key="6">
    <source>
        <dbReference type="Pfam" id="PF17189"/>
    </source>
</evidence>
<dbReference type="RefSeq" id="WP_073412798.1">
    <property type="nucleotide sequence ID" value="NZ_FQWC01000001.1"/>
</dbReference>
<evidence type="ECO:0000256" key="1">
    <source>
        <dbReference type="ARBA" id="ARBA00005382"/>
    </source>
</evidence>
<dbReference type="Pfam" id="PF17189">
    <property type="entry name" value="Glyco_hydro_30C"/>
    <property type="match status" value="1"/>
</dbReference>
<dbReference type="PANTHER" id="PTHR11069:SF23">
    <property type="entry name" value="LYSOSOMAL ACID GLUCOSYLCERAMIDASE"/>
    <property type="match status" value="1"/>
</dbReference>
<feature type="domain" description="Glycosyl hydrolase family 30 beta sandwich" evidence="6">
    <location>
        <begin position="413"/>
        <end position="472"/>
    </location>
</feature>
<evidence type="ECO:0000256" key="4">
    <source>
        <dbReference type="RuleBase" id="RU361188"/>
    </source>
</evidence>
<dbReference type="SUPFAM" id="SSF51445">
    <property type="entry name" value="(Trans)glycosidases"/>
    <property type="match status" value="1"/>
</dbReference>
<dbReference type="GO" id="GO:0006680">
    <property type="term" value="P:glucosylceramide catabolic process"/>
    <property type="evidence" value="ECO:0007669"/>
    <property type="project" value="TreeGrafter"/>
</dbReference>
<dbReference type="OrthoDB" id="9806701at2"/>
<accession>A0A1M5F5C3</accession>
<dbReference type="SUPFAM" id="SSF51011">
    <property type="entry name" value="Glycosyl hydrolase domain"/>
    <property type="match status" value="1"/>
</dbReference>
<reference evidence="8" key="1">
    <citation type="submission" date="2016-11" db="EMBL/GenBank/DDBJ databases">
        <authorList>
            <person name="Varghese N."/>
            <person name="Submissions S."/>
        </authorList>
    </citation>
    <scope>NUCLEOTIDE SEQUENCE [LARGE SCALE GENOMIC DNA]</scope>
    <source>
        <strain evidence="8">DSM 17963</strain>
    </source>
</reference>
<dbReference type="InterPro" id="IPR013780">
    <property type="entry name" value="Glyco_hydro_b"/>
</dbReference>
<dbReference type="EMBL" id="FQWC01000001">
    <property type="protein sequence ID" value="SHF86696.1"/>
    <property type="molecule type" value="Genomic_DNA"/>
</dbReference>
<dbReference type="InterPro" id="IPR017853">
    <property type="entry name" value="GH"/>
</dbReference>
<sequence length="474" mass="52232">MKNINKKLQILLLLPLIAVQIKCGSSKSVASNSGKAESWITTTDETSKLKKQEDLVFSTETNSNPTIEVNPSEKFQTIEGFGFSLTGGSAQAILKLDKAKRDALLQELFSRKNDAIGLSYLRISIGASDLNEKVFSYDDMPEGQTDLNLEHFNLGPDLNDVVPVLQEILKINPNIKIMGSPWSPPVWMKDNGSSKGGSLQPKYYGVYADYFVKYIQAMKSQGIVIDAITPQNEPLHPGNNPSMFMPAEQQADFIGNHLGPAFAKAKIKTKIIVYDHNCNKPEYPLTILRNAKANPFVAGSAFHLYEGDISALTTVHNEFPSKDLYFTEQYTGSGSSFENDLKWSVKNVVIGSMRNWSKNALSWGLANDEYYKPFTPGGCSTCKGALMIDQNQNIKREVGYYIIGHASKFIPEGSVRIGSNIAGNLYNAAFKTPSGQIVLIVENDGNTAETFNIKYNQKQTSTTLNAGAVATYVW</sequence>
<dbReference type="InterPro" id="IPR033452">
    <property type="entry name" value="GH30_C"/>
</dbReference>
<gene>
    <name evidence="7" type="ORF">SAMN05443663_101357</name>
</gene>
<name>A0A1M5F5C3_9FLAO</name>
<feature type="domain" description="Glycosyl hydrolase family 30 TIM-barrel" evidence="5">
    <location>
        <begin position="78"/>
        <end position="410"/>
    </location>
</feature>
<evidence type="ECO:0000256" key="3">
    <source>
        <dbReference type="ARBA" id="ARBA00022801"/>
    </source>
</evidence>
<keyword evidence="8" id="KW-1185">Reference proteome</keyword>
<keyword evidence="4" id="KW-0326">Glycosidase</keyword>
<proteinExistence type="inferred from homology"/>
<organism evidence="7 8">
    <name type="scientific">Flavobacterium defluvii</name>
    <dbReference type="NCBI Taxonomy" id="370979"/>
    <lineage>
        <taxon>Bacteria</taxon>
        <taxon>Pseudomonadati</taxon>
        <taxon>Bacteroidota</taxon>
        <taxon>Flavobacteriia</taxon>
        <taxon>Flavobacteriales</taxon>
        <taxon>Flavobacteriaceae</taxon>
        <taxon>Flavobacterium</taxon>
    </lineage>
</organism>
<dbReference type="GO" id="GO:0016020">
    <property type="term" value="C:membrane"/>
    <property type="evidence" value="ECO:0007669"/>
    <property type="project" value="GOC"/>
</dbReference>
<keyword evidence="3 4" id="KW-0378">Hydrolase</keyword>
<comment type="similarity">
    <text evidence="1 4">Belongs to the glycosyl hydrolase 30 family.</text>
</comment>
<dbReference type="STRING" id="370979.SAMN05443663_101357"/>
<evidence type="ECO:0000259" key="5">
    <source>
        <dbReference type="Pfam" id="PF02055"/>
    </source>
</evidence>
<protein>
    <submittedName>
        <fullName evidence="7">Glucosylceramidase</fullName>
    </submittedName>
</protein>
<dbReference type="Proteomes" id="UP000184071">
    <property type="component" value="Unassembled WGS sequence"/>
</dbReference>